<dbReference type="Proteomes" id="UP000030645">
    <property type="component" value="Unassembled WGS sequence"/>
</dbReference>
<feature type="region of interest" description="Disordered" evidence="1">
    <location>
        <begin position="1"/>
        <end position="73"/>
    </location>
</feature>
<organism evidence="2 3">
    <name type="scientific">Morus notabilis</name>
    <dbReference type="NCBI Taxonomy" id="981085"/>
    <lineage>
        <taxon>Eukaryota</taxon>
        <taxon>Viridiplantae</taxon>
        <taxon>Streptophyta</taxon>
        <taxon>Embryophyta</taxon>
        <taxon>Tracheophyta</taxon>
        <taxon>Spermatophyta</taxon>
        <taxon>Magnoliopsida</taxon>
        <taxon>eudicotyledons</taxon>
        <taxon>Gunneridae</taxon>
        <taxon>Pentapetalae</taxon>
        <taxon>rosids</taxon>
        <taxon>fabids</taxon>
        <taxon>Rosales</taxon>
        <taxon>Moraceae</taxon>
        <taxon>Moreae</taxon>
        <taxon>Morus</taxon>
    </lineage>
</organism>
<feature type="compositionally biased region" description="Polar residues" evidence="1">
    <location>
        <begin position="20"/>
        <end position="44"/>
    </location>
</feature>
<dbReference type="EMBL" id="KE346101">
    <property type="protein sequence ID" value="EXC26236.1"/>
    <property type="molecule type" value="Genomic_DNA"/>
</dbReference>
<evidence type="ECO:0000256" key="1">
    <source>
        <dbReference type="SAM" id="MobiDB-lite"/>
    </source>
</evidence>
<reference evidence="3" key="1">
    <citation type="submission" date="2013-01" db="EMBL/GenBank/DDBJ databases">
        <title>Draft Genome Sequence of a Mulberry Tree, Morus notabilis C.K. Schneid.</title>
        <authorList>
            <person name="He N."/>
            <person name="Zhao S."/>
        </authorList>
    </citation>
    <scope>NUCLEOTIDE SEQUENCE</scope>
</reference>
<dbReference type="AlphaFoldDB" id="W9STW1"/>
<name>W9STW1_9ROSA</name>
<accession>W9STW1</accession>
<feature type="compositionally biased region" description="Gly residues" evidence="1">
    <location>
        <begin position="52"/>
        <end position="61"/>
    </location>
</feature>
<protein>
    <submittedName>
        <fullName evidence="2">Uncharacterized protein</fullName>
    </submittedName>
</protein>
<proteinExistence type="predicted"/>
<gene>
    <name evidence="2" type="ORF">L484_022808</name>
</gene>
<evidence type="ECO:0000313" key="2">
    <source>
        <dbReference type="EMBL" id="EXC26236.1"/>
    </source>
</evidence>
<sequence length="98" mass="10469">MSSSKDEWQEEIQGHDWSGVPNSEHGNQQQRDQGSDFGTPQAKNASAPAFGSGFGFSGHQGGLPRQQRAAQGGDSIAATAIFSAGDFLRRKPSFTFLL</sequence>
<keyword evidence="3" id="KW-1185">Reference proteome</keyword>
<evidence type="ECO:0000313" key="3">
    <source>
        <dbReference type="Proteomes" id="UP000030645"/>
    </source>
</evidence>